<dbReference type="EMBL" id="JAXGFP010000005">
    <property type="protein sequence ID" value="MEG3184378.1"/>
    <property type="molecule type" value="Genomic_DNA"/>
</dbReference>
<dbReference type="Gene3D" id="1.10.10.60">
    <property type="entry name" value="Homeodomain-like"/>
    <property type="match status" value="1"/>
</dbReference>
<dbReference type="InterPro" id="IPR039536">
    <property type="entry name" value="TetR_C_Proteobacteria"/>
</dbReference>
<dbReference type="InterPro" id="IPR009057">
    <property type="entry name" value="Homeodomain-like_sf"/>
</dbReference>
<dbReference type="InterPro" id="IPR001647">
    <property type="entry name" value="HTH_TetR"/>
</dbReference>
<protein>
    <submittedName>
        <fullName evidence="5">TetR/AcrR family transcriptional regulator</fullName>
    </submittedName>
</protein>
<evidence type="ECO:0000256" key="3">
    <source>
        <dbReference type="SAM" id="MobiDB-lite"/>
    </source>
</evidence>
<dbReference type="Pfam" id="PF00440">
    <property type="entry name" value="TetR_N"/>
    <property type="match status" value="1"/>
</dbReference>
<feature type="domain" description="HTH tetR-type" evidence="4">
    <location>
        <begin position="27"/>
        <end position="87"/>
    </location>
</feature>
<dbReference type="Proteomes" id="UP001355056">
    <property type="component" value="Unassembled WGS sequence"/>
</dbReference>
<accession>A0ABU7YZY4</accession>
<dbReference type="SUPFAM" id="SSF46689">
    <property type="entry name" value="Homeodomain-like"/>
    <property type="match status" value="1"/>
</dbReference>
<feature type="DNA-binding region" description="H-T-H motif" evidence="2">
    <location>
        <begin position="50"/>
        <end position="69"/>
    </location>
</feature>
<dbReference type="InterPro" id="IPR050109">
    <property type="entry name" value="HTH-type_TetR-like_transc_reg"/>
</dbReference>
<dbReference type="PRINTS" id="PR00455">
    <property type="entry name" value="HTHTETR"/>
</dbReference>
<dbReference type="PANTHER" id="PTHR30055">
    <property type="entry name" value="HTH-TYPE TRANSCRIPTIONAL REGULATOR RUTR"/>
    <property type="match status" value="1"/>
</dbReference>
<feature type="region of interest" description="Disordered" evidence="3">
    <location>
        <begin position="1"/>
        <end position="26"/>
    </location>
</feature>
<evidence type="ECO:0000256" key="2">
    <source>
        <dbReference type="PROSITE-ProRule" id="PRU00335"/>
    </source>
</evidence>
<evidence type="ECO:0000256" key="1">
    <source>
        <dbReference type="ARBA" id="ARBA00023125"/>
    </source>
</evidence>
<proteinExistence type="predicted"/>
<organism evidence="5 6">
    <name type="scientific">Novilysobacter erysipheiresistens</name>
    <dbReference type="NCBI Taxonomy" id="1749332"/>
    <lineage>
        <taxon>Bacteria</taxon>
        <taxon>Pseudomonadati</taxon>
        <taxon>Pseudomonadota</taxon>
        <taxon>Gammaproteobacteria</taxon>
        <taxon>Lysobacterales</taxon>
        <taxon>Lysobacteraceae</taxon>
        <taxon>Novilysobacter</taxon>
    </lineage>
</organism>
<name>A0ABU7YZY4_9GAMM</name>
<reference evidence="5 6" key="1">
    <citation type="journal article" date="2016" name="Int. J. Syst. Evol. Microbiol.">
        <title>Lysobacter erysipheiresistens sp. nov., an antagonist of powdery mildew, isolated from tobacco-cultivated soil.</title>
        <authorList>
            <person name="Xie B."/>
            <person name="Li T."/>
            <person name="Lin X."/>
            <person name="Wang C.J."/>
            <person name="Chen Y.J."/>
            <person name="Liu W.J."/>
            <person name="Zhao Z.W."/>
        </authorList>
    </citation>
    <scope>NUCLEOTIDE SEQUENCE [LARGE SCALE GENOMIC DNA]</scope>
    <source>
        <strain evidence="5 6">RS-LYSO-3</strain>
    </source>
</reference>
<comment type="caution">
    <text evidence="5">The sequence shown here is derived from an EMBL/GenBank/DDBJ whole genome shotgun (WGS) entry which is preliminary data.</text>
</comment>
<evidence type="ECO:0000313" key="6">
    <source>
        <dbReference type="Proteomes" id="UP001355056"/>
    </source>
</evidence>
<dbReference type="PANTHER" id="PTHR30055:SF146">
    <property type="entry name" value="HTH-TYPE TRANSCRIPTIONAL DUAL REGULATOR CECR"/>
    <property type="match status" value="1"/>
</dbReference>
<dbReference type="Gene3D" id="1.10.357.10">
    <property type="entry name" value="Tetracycline Repressor, domain 2"/>
    <property type="match status" value="1"/>
</dbReference>
<keyword evidence="1 2" id="KW-0238">DNA-binding</keyword>
<dbReference type="PROSITE" id="PS50977">
    <property type="entry name" value="HTH_TETR_2"/>
    <property type="match status" value="1"/>
</dbReference>
<dbReference type="InterPro" id="IPR036271">
    <property type="entry name" value="Tet_transcr_reg_TetR-rel_C_sf"/>
</dbReference>
<sequence>MRPSRDRPAAKPPAPSRTAGPGRPKDLGKRAAILEAAKQMFTRLGFDGASMDQIAAEAGVSKLTVYSHFGDKETLFGAAVKSHCETQLPPALFEPSPATPLRERLLAIARAFYAMISSPEAVAGHRMLCTPQLAGSALSQLFWEAGPQRVHGSFVALLQRRVASGELAIDAGDADALHRAAAQFFALLKGEPHAMLVFGCCEATPAQIEAHLGAAVDLFMRGYASAGGHAPTKVIERP</sequence>
<dbReference type="Pfam" id="PF14246">
    <property type="entry name" value="TetR_C_7"/>
    <property type="match status" value="1"/>
</dbReference>
<keyword evidence="6" id="KW-1185">Reference proteome</keyword>
<dbReference type="RefSeq" id="WP_332616898.1">
    <property type="nucleotide sequence ID" value="NZ_JAXGFP010000005.1"/>
</dbReference>
<evidence type="ECO:0000313" key="5">
    <source>
        <dbReference type="EMBL" id="MEG3184378.1"/>
    </source>
</evidence>
<dbReference type="SUPFAM" id="SSF48498">
    <property type="entry name" value="Tetracyclin repressor-like, C-terminal domain"/>
    <property type="match status" value="1"/>
</dbReference>
<gene>
    <name evidence="5" type="ORF">SNE34_10185</name>
</gene>
<evidence type="ECO:0000259" key="4">
    <source>
        <dbReference type="PROSITE" id="PS50977"/>
    </source>
</evidence>